<dbReference type="InterPro" id="IPR014968">
    <property type="entry name" value="XisI"/>
</dbReference>
<evidence type="ECO:0000313" key="2">
    <source>
        <dbReference type="Proteomes" id="UP000316280"/>
    </source>
</evidence>
<dbReference type="Proteomes" id="UP000316280">
    <property type="component" value="Unassembled WGS sequence"/>
</dbReference>
<protein>
    <submittedName>
        <fullName evidence="1">Uncharacterized protein</fullName>
    </submittedName>
</protein>
<dbReference type="AlphaFoldDB" id="A0A552AWX1"/>
<organism evidence="1 2">
    <name type="scientific">Microcystis aeruginosa Ma_OC_H_19870700_S124</name>
    <dbReference type="NCBI Taxonomy" id="2486262"/>
    <lineage>
        <taxon>Bacteria</taxon>
        <taxon>Bacillati</taxon>
        <taxon>Cyanobacteriota</taxon>
        <taxon>Cyanophyceae</taxon>
        <taxon>Oscillatoriophycideae</taxon>
        <taxon>Chroococcales</taxon>
        <taxon>Microcystaceae</taxon>
        <taxon>Microcystis</taxon>
    </lineage>
</organism>
<dbReference type="SUPFAM" id="SSF143847">
    <property type="entry name" value="XisI-like"/>
    <property type="match status" value="1"/>
</dbReference>
<dbReference type="InterPro" id="IPR035943">
    <property type="entry name" value="XisI-like_sf"/>
</dbReference>
<dbReference type="EMBL" id="SFBR01000022">
    <property type="protein sequence ID" value="TRT89950.1"/>
    <property type="molecule type" value="Genomic_DNA"/>
</dbReference>
<name>A0A552AWX1_MICAE</name>
<proteinExistence type="predicted"/>
<dbReference type="Pfam" id="PF08869">
    <property type="entry name" value="XisI"/>
    <property type="match status" value="1"/>
</dbReference>
<sequence length="63" mass="7299">MRRFVYGKLAPSDPVKTETVFDTKQARYLLLNLGFRDSIKRIYGCIIHVDIINIPLVKIKNCC</sequence>
<reference evidence="1 2" key="1">
    <citation type="submission" date="2019-01" db="EMBL/GenBank/DDBJ databases">
        <title>Coherence of Microcystis species and biogeography revealed through population genomics.</title>
        <authorList>
            <person name="Perez-Carrascal O.M."/>
            <person name="Terrat Y."/>
            <person name="Giani A."/>
            <person name="Fortin N."/>
            <person name="Tromas N."/>
            <person name="Shapiro B.J."/>
        </authorList>
    </citation>
    <scope>NUCLEOTIDE SEQUENCE [LARGE SCALE GENOMIC DNA]</scope>
    <source>
        <strain evidence="1">Ma_OC_H_19870700_S124</strain>
    </source>
</reference>
<dbReference type="Gene3D" id="3.30.310.110">
    <property type="entry name" value="XisI-like"/>
    <property type="match status" value="1"/>
</dbReference>
<gene>
    <name evidence="1" type="ORF">EWV63_02525</name>
</gene>
<comment type="caution">
    <text evidence="1">The sequence shown here is derived from an EMBL/GenBank/DDBJ whole genome shotgun (WGS) entry which is preliminary data.</text>
</comment>
<accession>A0A552AWX1</accession>
<evidence type="ECO:0000313" key="1">
    <source>
        <dbReference type="EMBL" id="TRT89950.1"/>
    </source>
</evidence>